<dbReference type="EMBL" id="OW240918">
    <property type="protein sequence ID" value="CAH2308256.1"/>
    <property type="molecule type" value="Genomic_DNA"/>
</dbReference>
<evidence type="ECO:0000256" key="1">
    <source>
        <dbReference type="SAM" id="SignalP"/>
    </source>
</evidence>
<evidence type="ECO:0000313" key="2">
    <source>
        <dbReference type="EMBL" id="CAH2308256.1"/>
    </source>
</evidence>
<gene>
    <name evidence="2" type="ORF">PECUL_23A007586</name>
</gene>
<feature type="chain" id="PRO_5042158835" evidence="1">
    <location>
        <begin position="22"/>
        <end position="128"/>
    </location>
</feature>
<evidence type="ECO:0000313" key="3">
    <source>
        <dbReference type="Proteomes" id="UP001295444"/>
    </source>
</evidence>
<name>A0AAD1WJG6_PELCU</name>
<dbReference type="AlphaFoldDB" id="A0AAD1WJG6"/>
<dbReference type="SUPFAM" id="SSF57302">
    <property type="entry name" value="Snake toxin-like"/>
    <property type="match status" value="1"/>
</dbReference>
<organism evidence="2 3">
    <name type="scientific">Pelobates cultripes</name>
    <name type="common">Western spadefoot toad</name>
    <dbReference type="NCBI Taxonomy" id="61616"/>
    <lineage>
        <taxon>Eukaryota</taxon>
        <taxon>Metazoa</taxon>
        <taxon>Chordata</taxon>
        <taxon>Craniata</taxon>
        <taxon>Vertebrata</taxon>
        <taxon>Euteleostomi</taxon>
        <taxon>Amphibia</taxon>
        <taxon>Batrachia</taxon>
        <taxon>Anura</taxon>
        <taxon>Pelobatoidea</taxon>
        <taxon>Pelobatidae</taxon>
        <taxon>Pelobates</taxon>
    </lineage>
</organism>
<reference evidence="2" key="1">
    <citation type="submission" date="2022-03" db="EMBL/GenBank/DDBJ databases">
        <authorList>
            <person name="Alioto T."/>
            <person name="Alioto T."/>
            <person name="Gomez Garrido J."/>
        </authorList>
    </citation>
    <scope>NUCLEOTIDE SEQUENCE</scope>
</reference>
<dbReference type="InterPro" id="IPR045860">
    <property type="entry name" value="Snake_toxin-like_sf"/>
</dbReference>
<feature type="signal peptide" evidence="1">
    <location>
        <begin position="1"/>
        <end position="21"/>
    </location>
</feature>
<proteinExistence type="predicted"/>
<keyword evidence="1" id="KW-0732">Signal</keyword>
<keyword evidence="3" id="KW-1185">Reference proteome</keyword>
<sequence>MTTMMKVIAVCVLLVAVLSHGAEVASPKETSADVASPKETGFKCHYCKNPEECLRNNSTVCDPGETVCMRSHRNITDPDGNANNSDYPNVKDILVLERTCFTKDGCDIYKKKSKLFTVKCCMEPFCNA</sequence>
<accession>A0AAD1WJG6</accession>
<dbReference type="Proteomes" id="UP001295444">
    <property type="component" value="Chromosome 07"/>
</dbReference>
<protein>
    <submittedName>
        <fullName evidence="2">Uncharacterized protein</fullName>
    </submittedName>
</protein>